<dbReference type="SUPFAM" id="SSF56925">
    <property type="entry name" value="OMPA-like"/>
    <property type="match status" value="1"/>
</dbReference>
<dbReference type="Gene3D" id="2.40.160.20">
    <property type="match status" value="1"/>
</dbReference>
<keyword evidence="2" id="KW-1185">Reference proteome</keyword>
<sequence>MKRLFILVLCIFFGYMSFGQGVSFSYLIPKNGYLSAPVSPFSVRGIGLGNKIGVETGATLYSIPGLAMEKLPFEYEKPLTGPHYALLVPMELFFKIPFGPMQIKLLVGGFGWWNINTRINEGNMDRAFRNYEGWEVLNSDFKLKDQLGLGWMAGVEFEFKVNDNFSITAESQYLKGAASSHLTGSYTGGTTASGIQTKTVDLEDTAILLEGIEFSIGVKFSK</sequence>
<dbReference type="EMBL" id="JBIPKE010000007">
    <property type="protein sequence ID" value="MFH6981963.1"/>
    <property type="molecule type" value="Genomic_DNA"/>
</dbReference>
<organism evidence="1 2">
    <name type="scientific">Marinoscillum luteum</name>
    <dbReference type="NCBI Taxonomy" id="861051"/>
    <lineage>
        <taxon>Bacteria</taxon>
        <taxon>Pseudomonadati</taxon>
        <taxon>Bacteroidota</taxon>
        <taxon>Cytophagia</taxon>
        <taxon>Cytophagales</taxon>
        <taxon>Reichenbachiellaceae</taxon>
        <taxon>Marinoscillum</taxon>
    </lineage>
</organism>
<name>A0ABW7N2T9_9BACT</name>
<gene>
    <name evidence="1" type="ORF">ACHKAR_00865</name>
</gene>
<reference evidence="1 2" key="1">
    <citation type="journal article" date="2013" name="Int. J. Syst. Evol. Microbiol.">
        <title>Marinoscillum luteum sp. nov., isolated from marine sediment.</title>
        <authorList>
            <person name="Cha I.T."/>
            <person name="Park S.J."/>
            <person name="Kim S.J."/>
            <person name="Kim J.G."/>
            <person name="Jung M.Y."/>
            <person name="Shin K.S."/>
            <person name="Kwon K.K."/>
            <person name="Yang S.H."/>
            <person name="Seo Y.S."/>
            <person name="Rhee S.K."/>
        </authorList>
    </citation>
    <scope>NUCLEOTIDE SEQUENCE [LARGE SCALE GENOMIC DNA]</scope>
    <source>
        <strain evidence="1 2">KCTC 23939</strain>
    </source>
</reference>
<dbReference type="Proteomes" id="UP001610063">
    <property type="component" value="Unassembled WGS sequence"/>
</dbReference>
<evidence type="ECO:0000313" key="2">
    <source>
        <dbReference type="Proteomes" id="UP001610063"/>
    </source>
</evidence>
<protein>
    <recommendedName>
        <fullName evidence="3">Outer membrane protein beta-barrel domain-containing protein</fullName>
    </recommendedName>
</protein>
<evidence type="ECO:0000313" key="1">
    <source>
        <dbReference type="EMBL" id="MFH6981963.1"/>
    </source>
</evidence>
<comment type="caution">
    <text evidence="1">The sequence shown here is derived from an EMBL/GenBank/DDBJ whole genome shotgun (WGS) entry which is preliminary data.</text>
</comment>
<proteinExistence type="predicted"/>
<dbReference type="RefSeq" id="WP_395415779.1">
    <property type="nucleotide sequence ID" value="NZ_JBIPKE010000007.1"/>
</dbReference>
<accession>A0ABW7N2T9</accession>
<dbReference type="InterPro" id="IPR011250">
    <property type="entry name" value="OMP/PagP_B-barrel"/>
</dbReference>
<evidence type="ECO:0008006" key="3">
    <source>
        <dbReference type="Google" id="ProtNLM"/>
    </source>
</evidence>